<accession>M1P7N4</accession>
<name>M1P7N4_DESSD</name>
<feature type="chain" id="PRO_5004016094" description="Carboxypeptidase regulatory-like domain-containing protein" evidence="1">
    <location>
        <begin position="21"/>
        <end position="242"/>
    </location>
</feature>
<dbReference type="EMBL" id="CP003985">
    <property type="protein sequence ID" value="AGF79468.1"/>
    <property type="molecule type" value="Genomic_DNA"/>
</dbReference>
<dbReference type="eggNOG" id="ENOG502ZTBZ">
    <property type="taxonomic scope" value="Bacteria"/>
</dbReference>
<organism evidence="2 3">
    <name type="scientific">Desulfocapsa sulfexigens (strain DSM 10523 / SB164P1)</name>
    <dbReference type="NCBI Taxonomy" id="1167006"/>
    <lineage>
        <taxon>Bacteria</taxon>
        <taxon>Pseudomonadati</taxon>
        <taxon>Thermodesulfobacteriota</taxon>
        <taxon>Desulfobulbia</taxon>
        <taxon>Desulfobulbales</taxon>
        <taxon>Desulfocapsaceae</taxon>
        <taxon>Desulfocapsa</taxon>
    </lineage>
</organism>
<gene>
    <name evidence="2" type="ordered locus">UWK_02938</name>
</gene>
<feature type="signal peptide" evidence="1">
    <location>
        <begin position="1"/>
        <end position="20"/>
    </location>
</feature>
<evidence type="ECO:0000313" key="2">
    <source>
        <dbReference type="EMBL" id="AGF79468.1"/>
    </source>
</evidence>
<dbReference type="OrthoDB" id="5420021at2"/>
<evidence type="ECO:0000313" key="3">
    <source>
        <dbReference type="Proteomes" id="UP000011721"/>
    </source>
</evidence>
<dbReference type="HOGENOM" id="CLU_1145752_0_0_7"/>
<keyword evidence="1" id="KW-0732">Signal</keyword>
<dbReference type="STRING" id="1167006.UWK_02938"/>
<dbReference type="KEGG" id="dsf:UWK_02938"/>
<evidence type="ECO:0008006" key="4">
    <source>
        <dbReference type="Google" id="ProtNLM"/>
    </source>
</evidence>
<dbReference type="AlphaFoldDB" id="M1P7N4"/>
<dbReference type="Proteomes" id="UP000011721">
    <property type="component" value="Chromosome"/>
</dbReference>
<evidence type="ECO:0000256" key="1">
    <source>
        <dbReference type="SAM" id="SignalP"/>
    </source>
</evidence>
<keyword evidence="3" id="KW-1185">Reference proteome</keyword>
<reference evidence="3" key="1">
    <citation type="journal article" date="2013" name="Stand. Genomic Sci.">
        <title>Complete genome sequence of Desulfocapsa sulfexigens, a marine deltaproteobacterium specialized in disproportionating inorganic sulfur compounds.</title>
        <authorList>
            <person name="Finster K.W."/>
            <person name="Kjeldsen K.U."/>
            <person name="Kube M."/>
            <person name="Reinhardt R."/>
            <person name="Mussmann M."/>
            <person name="Amann R."/>
            <person name="Schreiber L."/>
        </authorList>
    </citation>
    <scope>NUCLEOTIDE SEQUENCE [LARGE SCALE GENOMIC DNA]</scope>
    <source>
        <strain evidence="3">DSM 10523 / SB164P1</strain>
    </source>
</reference>
<proteinExistence type="predicted"/>
<sequence>MKAPCTLLLITFLFSLNGCAVVTHIGPYEGKIVDAETGKPIEGALIYSYISTESPSVAGTVSHYAGYTQTFSDQNGCFKISKLLFAFRPLAIWGDEHFIISKPEYISSAYTSHGNNIEESKENIIRLKKFKKEPYLKSKIYEPYIPYSITYEEQKYLGVINDINRMYKLLSPSKLTIEEYYNVLSQTKNKGNVESKKYSHYELELWKDFGVALQVYEQEWKKRSFTQEKPGETLGIESQILK</sequence>
<protein>
    <recommendedName>
        <fullName evidence="4">Carboxypeptidase regulatory-like domain-containing protein</fullName>
    </recommendedName>
</protein>